<feature type="modified residue" description="4-aspartylphosphate" evidence="4">
    <location>
        <position position="58"/>
    </location>
</feature>
<dbReference type="PRINTS" id="PR00038">
    <property type="entry name" value="HTHLUXR"/>
</dbReference>
<dbReference type="SMART" id="SM00448">
    <property type="entry name" value="REC"/>
    <property type="match status" value="1"/>
</dbReference>
<evidence type="ECO:0000259" key="5">
    <source>
        <dbReference type="PROSITE" id="PS50043"/>
    </source>
</evidence>
<dbReference type="GO" id="GO:0000160">
    <property type="term" value="P:phosphorelay signal transduction system"/>
    <property type="evidence" value="ECO:0007669"/>
    <property type="project" value="InterPro"/>
</dbReference>
<dbReference type="Gene3D" id="3.40.50.2300">
    <property type="match status" value="1"/>
</dbReference>
<keyword evidence="2 7" id="KW-0238">DNA-binding</keyword>
<feature type="domain" description="Response regulatory" evidence="6">
    <location>
        <begin position="7"/>
        <end position="123"/>
    </location>
</feature>
<evidence type="ECO:0000259" key="6">
    <source>
        <dbReference type="PROSITE" id="PS50110"/>
    </source>
</evidence>
<dbReference type="SMART" id="SM00421">
    <property type="entry name" value="HTH_LUXR"/>
    <property type="match status" value="1"/>
</dbReference>
<dbReference type="STRING" id="1122938.SAMN05660772_01089"/>
<sequence length="224" mass="24895">MLNLPTPVLVVESDACIRQRLHAVLLNLGYKSSDLIFTHSVSAAIDINLKNIGFAIIDLDQPDGNGLTIIDALNEANPEQSVLALSSCHNETTVINALQAGVTAYILKEREDFELLSAIRNVLRGGLVIDPFITRQIINLLPSQDKADTVDNTDAKLENEHVSLTVRENEIMQHLANGLSNQEIADHLYLSRYTIETHIRHIYRKLIVCNRTKAISKARKIGLI</sequence>
<dbReference type="EMBL" id="FWWV01000046">
    <property type="protein sequence ID" value="SMB88105.1"/>
    <property type="molecule type" value="Genomic_DNA"/>
</dbReference>
<dbReference type="AlphaFoldDB" id="A0A1W1V470"/>
<evidence type="ECO:0000313" key="7">
    <source>
        <dbReference type="EMBL" id="SMB88105.1"/>
    </source>
</evidence>
<keyword evidence="3" id="KW-0804">Transcription</keyword>
<keyword evidence="8" id="KW-1185">Reference proteome</keyword>
<dbReference type="InterPro" id="IPR016032">
    <property type="entry name" value="Sig_transdc_resp-reg_C-effctor"/>
</dbReference>
<keyword evidence="4" id="KW-0597">Phosphoprotein</keyword>
<dbReference type="SUPFAM" id="SSF46894">
    <property type="entry name" value="C-terminal effector domain of the bipartite response regulators"/>
    <property type="match status" value="1"/>
</dbReference>
<dbReference type="InterPro" id="IPR001789">
    <property type="entry name" value="Sig_transdc_resp-reg_receiver"/>
</dbReference>
<dbReference type="GO" id="GO:0003677">
    <property type="term" value="F:DNA binding"/>
    <property type="evidence" value="ECO:0007669"/>
    <property type="project" value="UniProtKB-KW"/>
</dbReference>
<dbReference type="RefSeq" id="WP_084257698.1">
    <property type="nucleotide sequence ID" value="NZ_FWWV01000046.1"/>
</dbReference>
<gene>
    <name evidence="7" type="ORF">SAMN05660772_01089</name>
</gene>
<dbReference type="PROSITE" id="PS00622">
    <property type="entry name" value="HTH_LUXR_1"/>
    <property type="match status" value="1"/>
</dbReference>
<keyword evidence="1" id="KW-0805">Transcription regulation</keyword>
<feature type="domain" description="HTH luxR-type" evidence="5">
    <location>
        <begin position="157"/>
        <end position="222"/>
    </location>
</feature>
<dbReference type="InterPro" id="IPR039420">
    <property type="entry name" value="WalR-like"/>
</dbReference>
<dbReference type="SUPFAM" id="SSF52172">
    <property type="entry name" value="CheY-like"/>
    <property type="match status" value="1"/>
</dbReference>
<evidence type="ECO:0000256" key="1">
    <source>
        <dbReference type="ARBA" id="ARBA00023015"/>
    </source>
</evidence>
<dbReference type="InterPro" id="IPR011006">
    <property type="entry name" value="CheY-like_superfamily"/>
</dbReference>
<dbReference type="PROSITE" id="PS50043">
    <property type="entry name" value="HTH_LUXR_2"/>
    <property type="match status" value="1"/>
</dbReference>
<evidence type="ECO:0000256" key="3">
    <source>
        <dbReference type="ARBA" id="ARBA00023163"/>
    </source>
</evidence>
<evidence type="ECO:0000256" key="4">
    <source>
        <dbReference type="PROSITE-ProRule" id="PRU00169"/>
    </source>
</evidence>
<dbReference type="CDD" id="cd00156">
    <property type="entry name" value="REC"/>
    <property type="match status" value="1"/>
</dbReference>
<accession>A0A1W1V470</accession>
<dbReference type="PANTHER" id="PTHR43214">
    <property type="entry name" value="TWO-COMPONENT RESPONSE REGULATOR"/>
    <property type="match status" value="1"/>
</dbReference>
<organism evidence="7 8">
    <name type="scientific">Pasteurella testudinis DSM 23072</name>
    <dbReference type="NCBI Taxonomy" id="1122938"/>
    <lineage>
        <taxon>Bacteria</taxon>
        <taxon>Pseudomonadati</taxon>
        <taxon>Pseudomonadota</taxon>
        <taxon>Gammaproteobacteria</taxon>
        <taxon>Pasteurellales</taxon>
        <taxon>Pasteurellaceae</taxon>
        <taxon>Pasteurella</taxon>
    </lineage>
</organism>
<dbReference type="InterPro" id="IPR000792">
    <property type="entry name" value="Tscrpt_reg_LuxR_C"/>
</dbReference>
<reference evidence="8" key="1">
    <citation type="submission" date="2017-04" db="EMBL/GenBank/DDBJ databases">
        <authorList>
            <person name="Varghese N."/>
            <person name="Submissions S."/>
        </authorList>
    </citation>
    <scope>NUCLEOTIDE SEQUENCE [LARGE SCALE GENOMIC DNA]</scope>
    <source>
        <strain evidence="8">DSM 23072</strain>
    </source>
</reference>
<dbReference type="CDD" id="cd06170">
    <property type="entry name" value="LuxR_C_like"/>
    <property type="match status" value="1"/>
</dbReference>
<dbReference type="PANTHER" id="PTHR43214:SF41">
    <property type="entry name" value="NITRATE_NITRITE RESPONSE REGULATOR PROTEIN NARP"/>
    <property type="match status" value="1"/>
</dbReference>
<evidence type="ECO:0000256" key="2">
    <source>
        <dbReference type="ARBA" id="ARBA00023125"/>
    </source>
</evidence>
<proteinExistence type="predicted"/>
<evidence type="ECO:0000313" key="8">
    <source>
        <dbReference type="Proteomes" id="UP000192408"/>
    </source>
</evidence>
<dbReference type="Proteomes" id="UP000192408">
    <property type="component" value="Unassembled WGS sequence"/>
</dbReference>
<dbReference type="PROSITE" id="PS50110">
    <property type="entry name" value="RESPONSE_REGULATORY"/>
    <property type="match status" value="1"/>
</dbReference>
<dbReference type="Pfam" id="PF00196">
    <property type="entry name" value="GerE"/>
    <property type="match status" value="1"/>
</dbReference>
<protein>
    <submittedName>
        <fullName evidence="7">DNA-binding response regulator, NarL/FixJ family, contains REC and HTH domains</fullName>
    </submittedName>
</protein>
<dbReference type="GO" id="GO:0006355">
    <property type="term" value="P:regulation of DNA-templated transcription"/>
    <property type="evidence" value="ECO:0007669"/>
    <property type="project" value="InterPro"/>
</dbReference>
<dbReference type="Pfam" id="PF00072">
    <property type="entry name" value="Response_reg"/>
    <property type="match status" value="1"/>
</dbReference>
<name>A0A1W1V470_9PAST</name>